<dbReference type="EC" id="1.1.1.205" evidence="7"/>
<dbReference type="Pfam" id="PF00571">
    <property type="entry name" value="CBS"/>
    <property type="match status" value="2"/>
</dbReference>
<feature type="domain" description="CBS" evidence="11">
    <location>
        <begin position="118"/>
        <end position="178"/>
    </location>
</feature>
<dbReference type="Proteomes" id="UP000887565">
    <property type="component" value="Unplaced"/>
</dbReference>
<dbReference type="Gene3D" id="3.20.20.70">
    <property type="entry name" value="Aldolase class I"/>
    <property type="match status" value="1"/>
</dbReference>
<keyword evidence="2" id="KW-0479">Metal-binding</keyword>
<dbReference type="SMART" id="SM00116">
    <property type="entry name" value="CBS"/>
    <property type="match status" value="2"/>
</dbReference>
<dbReference type="InterPro" id="IPR001093">
    <property type="entry name" value="IMP_DH_GMPRt"/>
</dbReference>
<dbReference type="InterPro" id="IPR013785">
    <property type="entry name" value="Aldolase_TIM"/>
</dbReference>
<evidence type="ECO:0000259" key="11">
    <source>
        <dbReference type="PROSITE" id="PS51371"/>
    </source>
</evidence>
<dbReference type="SUPFAM" id="SSF51412">
    <property type="entry name" value="Inosine monophosphate dehydrogenase (IMPDH)"/>
    <property type="match status" value="1"/>
</dbReference>
<comment type="pathway">
    <text evidence="6">Purine metabolism; XMP biosynthesis via de novo pathway; XMP from IMP: step 1/1.</text>
</comment>
<dbReference type="GO" id="GO:0003938">
    <property type="term" value="F:IMP dehydrogenase activity"/>
    <property type="evidence" value="ECO:0007669"/>
    <property type="project" value="UniProtKB-EC"/>
</dbReference>
<protein>
    <recommendedName>
        <fullName evidence="7">IMP dehydrogenase</fullName>
        <ecNumber evidence="7">1.1.1.205</ecNumber>
    </recommendedName>
</protein>
<evidence type="ECO:0000256" key="8">
    <source>
        <dbReference type="ARBA" id="ARBA00046101"/>
    </source>
</evidence>
<comment type="similarity">
    <text evidence="1">Belongs to the IMPDH/GMPR family.</text>
</comment>
<keyword evidence="12" id="KW-1185">Reference proteome</keyword>
<evidence type="ECO:0000256" key="7">
    <source>
        <dbReference type="ARBA" id="ARBA00024384"/>
    </source>
</evidence>
<keyword evidence="5 10" id="KW-0129">CBS domain</keyword>
<evidence type="ECO:0000256" key="1">
    <source>
        <dbReference type="ARBA" id="ARBA00005502"/>
    </source>
</evidence>
<dbReference type="PANTHER" id="PTHR11911:SF111">
    <property type="entry name" value="INOSINE-5'-MONOPHOSPHATE DEHYDROGENASE"/>
    <property type="match status" value="1"/>
</dbReference>
<comment type="function">
    <text evidence="8">Catalyzes the conversion of inosine 5'-phosphate (IMP) to xanthosine 5'-phosphate (XMP), the first committed and rate-limiting step in the de novo synthesis of guanine nucleotides, and therefore plays an important role in the regulation of cell growth. Could also have a single-stranded nucleic acid-binding activity and could play a role in RNA and/or DNA metabolism. It may also have a role in the development of malignancy and the growth progression of some tumors.</text>
</comment>
<dbReference type="GO" id="GO:0006177">
    <property type="term" value="P:GMP biosynthetic process"/>
    <property type="evidence" value="ECO:0007669"/>
    <property type="project" value="UniProtKB-KW"/>
</dbReference>
<dbReference type="InterPro" id="IPR046342">
    <property type="entry name" value="CBS_dom_sf"/>
</dbReference>
<dbReference type="CDD" id="cd04601">
    <property type="entry name" value="CBS_pair_IMPDH"/>
    <property type="match status" value="1"/>
</dbReference>
<evidence type="ECO:0000256" key="2">
    <source>
        <dbReference type="ARBA" id="ARBA00022723"/>
    </source>
</evidence>
<dbReference type="GO" id="GO:0006183">
    <property type="term" value="P:GTP biosynthetic process"/>
    <property type="evidence" value="ECO:0007669"/>
    <property type="project" value="TreeGrafter"/>
</dbReference>
<evidence type="ECO:0000256" key="3">
    <source>
        <dbReference type="ARBA" id="ARBA00022749"/>
    </source>
</evidence>
<dbReference type="GO" id="GO:0046872">
    <property type="term" value="F:metal ion binding"/>
    <property type="evidence" value="ECO:0007669"/>
    <property type="project" value="UniProtKB-KW"/>
</dbReference>
<dbReference type="PROSITE" id="PS51371">
    <property type="entry name" value="CBS"/>
    <property type="match status" value="2"/>
</dbReference>
<reference evidence="13" key="1">
    <citation type="submission" date="2022-11" db="UniProtKB">
        <authorList>
            <consortium name="WormBaseParasite"/>
        </authorList>
    </citation>
    <scope>IDENTIFICATION</scope>
</reference>
<evidence type="ECO:0000313" key="12">
    <source>
        <dbReference type="Proteomes" id="UP000887565"/>
    </source>
</evidence>
<feature type="domain" description="CBS" evidence="11">
    <location>
        <begin position="184"/>
        <end position="242"/>
    </location>
</feature>
<accession>A0A915KGM8</accession>
<dbReference type="PANTHER" id="PTHR11911">
    <property type="entry name" value="INOSINE-5-MONOPHOSPHATE DEHYDROGENASE RELATED"/>
    <property type="match status" value="1"/>
</dbReference>
<evidence type="ECO:0000256" key="10">
    <source>
        <dbReference type="PROSITE-ProRule" id="PRU00703"/>
    </source>
</evidence>
<evidence type="ECO:0000313" key="13">
    <source>
        <dbReference type="WBParaSite" id="nRc.2.0.1.t37973-RA"/>
    </source>
</evidence>
<evidence type="ECO:0000256" key="6">
    <source>
        <dbReference type="ARBA" id="ARBA00024330"/>
    </source>
</evidence>
<dbReference type="AlphaFoldDB" id="A0A915KGM8"/>
<dbReference type="Pfam" id="PF00478">
    <property type="entry name" value="IMPDH"/>
    <property type="match status" value="1"/>
</dbReference>
<dbReference type="WBParaSite" id="nRc.2.0.1.t37973-RA">
    <property type="protein sequence ID" value="nRc.2.0.1.t37973-RA"/>
    <property type="gene ID" value="nRc.2.0.1.g37973"/>
</dbReference>
<keyword evidence="4" id="KW-0560">Oxidoreductase</keyword>
<name>A0A915KGM8_ROMCU</name>
<dbReference type="InterPro" id="IPR005990">
    <property type="entry name" value="IMP_DH"/>
</dbReference>
<dbReference type="OMA" id="EINEPNG"/>
<comment type="catalytic activity">
    <reaction evidence="9">
        <text>IMP + NAD(+) + H2O = XMP + NADH + H(+)</text>
        <dbReference type="Rhea" id="RHEA:11708"/>
        <dbReference type="ChEBI" id="CHEBI:15377"/>
        <dbReference type="ChEBI" id="CHEBI:15378"/>
        <dbReference type="ChEBI" id="CHEBI:57464"/>
        <dbReference type="ChEBI" id="CHEBI:57540"/>
        <dbReference type="ChEBI" id="CHEBI:57945"/>
        <dbReference type="ChEBI" id="CHEBI:58053"/>
        <dbReference type="EC" id="1.1.1.205"/>
    </reaction>
</comment>
<evidence type="ECO:0000256" key="4">
    <source>
        <dbReference type="ARBA" id="ARBA00023002"/>
    </source>
</evidence>
<sequence>MDGAGDREINEPNGTGSNFDGISIGELFKTKEGITYNDFIVLPGFIDFAADIVDLSSSLTKSIKLKAPFVSSPMDTVTESKMAIAMALCGGLGFIHCNCTAAFQADEVAKVKRYEQGFIFDPVVLSPDHTVQDILKIKSEFGFSGVPITDTGKKRGKLLGLCTSRDIDFLPTKNCEKLKIKDYMVPFEKLTTALEGINLESAYTLLQETKKGKLPIINKSGELVALIARSDIKKNRDFPLSTKDSHGRLRVGAALSTREEAKERIKLLFAAGVDSVVIDSSQGNSTYQIELIKYIKKNYPTIDVVAGN</sequence>
<dbReference type="InterPro" id="IPR000644">
    <property type="entry name" value="CBS_dom"/>
</dbReference>
<dbReference type="FunFam" id="3.20.20.70:FF:000424">
    <property type="entry name" value="Inosine-5'-monophosphate dehydrogenase 2"/>
    <property type="match status" value="1"/>
</dbReference>
<keyword evidence="3" id="KW-0332">GMP biosynthesis</keyword>
<proteinExistence type="inferred from homology"/>
<organism evidence="12 13">
    <name type="scientific">Romanomermis culicivorax</name>
    <name type="common">Nematode worm</name>
    <dbReference type="NCBI Taxonomy" id="13658"/>
    <lineage>
        <taxon>Eukaryota</taxon>
        <taxon>Metazoa</taxon>
        <taxon>Ecdysozoa</taxon>
        <taxon>Nematoda</taxon>
        <taxon>Enoplea</taxon>
        <taxon>Dorylaimia</taxon>
        <taxon>Mermithida</taxon>
        <taxon>Mermithoidea</taxon>
        <taxon>Mermithidae</taxon>
        <taxon>Romanomermis</taxon>
    </lineage>
</organism>
<dbReference type="SUPFAM" id="SSF54631">
    <property type="entry name" value="CBS-domain pair"/>
    <property type="match status" value="1"/>
</dbReference>
<dbReference type="GO" id="GO:0005737">
    <property type="term" value="C:cytoplasm"/>
    <property type="evidence" value="ECO:0007669"/>
    <property type="project" value="TreeGrafter"/>
</dbReference>
<dbReference type="SMART" id="SM01240">
    <property type="entry name" value="IMPDH"/>
    <property type="match status" value="1"/>
</dbReference>
<evidence type="ECO:0000256" key="5">
    <source>
        <dbReference type="ARBA" id="ARBA00023122"/>
    </source>
</evidence>
<evidence type="ECO:0000256" key="9">
    <source>
        <dbReference type="ARBA" id="ARBA00048028"/>
    </source>
</evidence>
<keyword evidence="3" id="KW-0658">Purine biosynthesis</keyword>